<comment type="similarity">
    <text evidence="1 4">Belongs to the prokaryotic/mitochondrial release factor family.</text>
</comment>
<keyword evidence="4" id="KW-0963">Cytoplasm</keyword>
<name>A0A848LVE4_9BACT</name>
<keyword evidence="3 4" id="KW-0648">Protein biosynthesis</keyword>
<evidence type="ECO:0000256" key="3">
    <source>
        <dbReference type="ARBA" id="ARBA00022917"/>
    </source>
</evidence>
<dbReference type="Gene3D" id="3.30.160.20">
    <property type="match status" value="1"/>
</dbReference>
<dbReference type="SUPFAM" id="SSF75620">
    <property type="entry name" value="Release factor"/>
    <property type="match status" value="1"/>
</dbReference>
<dbReference type="Gene3D" id="1.20.58.410">
    <property type="entry name" value="Release factor"/>
    <property type="match status" value="1"/>
</dbReference>
<comment type="PTM">
    <text evidence="4">Methylated by PrmC. Methylation increases the termination efficiency of RF2.</text>
</comment>
<evidence type="ECO:0000256" key="2">
    <source>
        <dbReference type="ARBA" id="ARBA00022481"/>
    </source>
</evidence>
<dbReference type="Pfam" id="PF00472">
    <property type="entry name" value="RF-1"/>
    <property type="match status" value="1"/>
</dbReference>
<evidence type="ECO:0000256" key="4">
    <source>
        <dbReference type="HAMAP-Rule" id="MF_00094"/>
    </source>
</evidence>
<dbReference type="PANTHER" id="PTHR43116:SF3">
    <property type="entry name" value="CLASS I PEPTIDE CHAIN RELEASE FACTOR"/>
    <property type="match status" value="1"/>
</dbReference>
<gene>
    <name evidence="4" type="primary">prfB</name>
    <name evidence="7" type="ORF">HG543_45305</name>
</gene>
<dbReference type="NCBIfam" id="TIGR00020">
    <property type="entry name" value="prfB"/>
    <property type="match status" value="1"/>
</dbReference>
<comment type="subcellular location">
    <subcellularLocation>
        <location evidence="4">Cytoplasm</location>
    </subcellularLocation>
</comment>
<sequence length="382" mass="42362">MRRPTRTTPWRTIRWRRSAASESASWRSGGIFDLDRKRSRIALIERDSTLPNFWDDNTKAQALLKEKSTLEASVGAYDKVMRGLDDAQTLLELAAEANDADTAKEAEGSLESLEGDVAKLELARMLSGEQDRSSCFMDINAGAGGTDSMDWAAMLLRMYTRYCEAKGWKVEINDEVPGEEAGFKNVSLRIEGDFAYGYLKAEVGVHRLVRISPFDANARRQTAFASVDVYPEVDDTIQIDIPEKDIELKFIRGGGAGGQKVNKTSSTAQLRHLPTGIIITCQTERSQSANKDMAFKILRGRLYELEMKKREAARDAAEAQKKDISFGSQIRSYVLAPYRMVKDLRTGVETGNVDAVLDGELEDFVTAQLLGVKNPNRGAGAD</sequence>
<dbReference type="Gene3D" id="3.30.70.1660">
    <property type="match status" value="1"/>
</dbReference>
<evidence type="ECO:0000256" key="1">
    <source>
        <dbReference type="ARBA" id="ARBA00010835"/>
    </source>
</evidence>
<comment type="function">
    <text evidence="4">Peptide chain release factor 2 directs the termination of translation in response to the peptide chain termination codons UGA and UAA.</text>
</comment>
<organism evidence="7 8">
    <name type="scientific">Pyxidicoccus fallax</name>
    <dbReference type="NCBI Taxonomy" id="394095"/>
    <lineage>
        <taxon>Bacteria</taxon>
        <taxon>Pseudomonadati</taxon>
        <taxon>Myxococcota</taxon>
        <taxon>Myxococcia</taxon>
        <taxon>Myxococcales</taxon>
        <taxon>Cystobacterineae</taxon>
        <taxon>Myxococcaceae</taxon>
        <taxon>Pyxidicoccus</taxon>
    </lineage>
</organism>
<dbReference type="InterPro" id="IPR000352">
    <property type="entry name" value="Pep_chain_release_fac_I"/>
</dbReference>
<dbReference type="Proteomes" id="UP000518300">
    <property type="component" value="Unassembled WGS sequence"/>
</dbReference>
<comment type="caution">
    <text evidence="7">The sequence shown here is derived from an EMBL/GenBank/DDBJ whole genome shotgun (WGS) entry which is preliminary data.</text>
</comment>
<evidence type="ECO:0000259" key="6">
    <source>
        <dbReference type="SMART" id="SM00937"/>
    </source>
</evidence>
<dbReference type="PANTHER" id="PTHR43116">
    <property type="entry name" value="PEPTIDE CHAIN RELEASE FACTOR 2"/>
    <property type="match status" value="1"/>
</dbReference>
<dbReference type="GO" id="GO:0016149">
    <property type="term" value="F:translation release factor activity, codon specific"/>
    <property type="evidence" value="ECO:0007669"/>
    <property type="project" value="UniProtKB-UniRule"/>
</dbReference>
<dbReference type="GO" id="GO:0005737">
    <property type="term" value="C:cytoplasm"/>
    <property type="evidence" value="ECO:0007669"/>
    <property type="project" value="UniProtKB-SubCell"/>
</dbReference>
<dbReference type="HAMAP" id="MF_00094">
    <property type="entry name" value="Rel_fac_2"/>
    <property type="match status" value="1"/>
</dbReference>
<keyword evidence="2 4" id="KW-0488">Methylation</keyword>
<dbReference type="AlphaFoldDB" id="A0A848LVE4"/>
<reference evidence="7 8" key="1">
    <citation type="submission" date="2020-04" db="EMBL/GenBank/DDBJ databases">
        <title>Draft genome of Pyxidicoccus fallax type strain.</title>
        <authorList>
            <person name="Whitworth D.E."/>
        </authorList>
    </citation>
    <scope>NUCLEOTIDE SEQUENCE [LARGE SCALE GENOMIC DNA]</scope>
    <source>
        <strain evidence="7 8">DSM 14698</strain>
    </source>
</reference>
<accession>A0A848LVE4</accession>
<dbReference type="InterPro" id="IPR005139">
    <property type="entry name" value="PCRF"/>
</dbReference>
<evidence type="ECO:0000313" key="7">
    <source>
        <dbReference type="EMBL" id="NMO22027.1"/>
    </source>
</evidence>
<feature type="domain" description="Peptide chain release factor" evidence="6">
    <location>
        <begin position="92"/>
        <end position="202"/>
    </location>
</feature>
<dbReference type="SMART" id="SM00937">
    <property type="entry name" value="PCRF"/>
    <property type="match status" value="1"/>
</dbReference>
<dbReference type="Pfam" id="PF03462">
    <property type="entry name" value="PCRF"/>
    <property type="match status" value="1"/>
</dbReference>
<dbReference type="InterPro" id="IPR045853">
    <property type="entry name" value="Pep_chain_release_fac_I_sf"/>
</dbReference>
<evidence type="ECO:0000313" key="8">
    <source>
        <dbReference type="Proteomes" id="UP000518300"/>
    </source>
</evidence>
<proteinExistence type="inferred from homology"/>
<dbReference type="EMBL" id="JABBJJ010000376">
    <property type="protein sequence ID" value="NMO22027.1"/>
    <property type="molecule type" value="Genomic_DNA"/>
</dbReference>
<protein>
    <recommendedName>
        <fullName evidence="4 5">Peptide chain release factor 2</fullName>
        <shortName evidence="4">RF-2</shortName>
    </recommendedName>
</protein>
<feature type="modified residue" description="N5-methylglutamine" evidence="4">
    <location>
        <position position="259"/>
    </location>
</feature>
<dbReference type="InterPro" id="IPR004374">
    <property type="entry name" value="PrfB"/>
</dbReference>
<keyword evidence="8" id="KW-1185">Reference proteome</keyword>
<evidence type="ECO:0000256" key="5">
    <source>
        <dbReference type="NCBIfam" id="TIGR00020"/>
    </source>
</evidence>